<feature type="compositionally biased region" description="Basic and acidic residues" evidence="1">
    <location>
        <begin position="167"/>
        <end position="189"/>
    </location>
</feature>
<dbReference type="Gene3D" id="2.60.200.60">
    <property type="match status" value="2"/>
</dbReference>
<dbReference type="Proteomes" id="UP001150924">
    <property type="component" value="Unassembled WGS sequence"/>
</dbReference>
<gene>
    <name evidence="2" type="ORF">OV079_06020</name>
</gene>
<evidence type="ECO:0000313" key="3">
    <source>
        <dbReference type="Proteomes" id="UP001150924"/>
    </source>
</evidence>
<dbReference type="AlphaFoldDB" id="A0A9X3EJ81"/>
<reference evidence="2" key="1">
    <citation type="submission" date="2022-11" db="EMBL/GenBank/DDBJ databases">
        <title>Minimal conservation of predation-associated metabolite biosynthetic gene clusters underscores biosynthetic potential of Myxococcota including descriptions for ten novel species: Archangium lansinium sp. nov., Myxococcus landrumus sp. nov., Nannocystis bai.</title>
        <authorList>
            <person name="Ahearne A."/>
            <person name="Stevens C."/>
            <person name="Phillips K."/>
        </authorList>
    </citation>
    <scope>NUCLEOTIDE SEQUENCE</scope>
    <source>
        <strain evidence="2">Na p29</strain>
    </source>
</reference>
<comment type="caution">
    <text evidence="2">The sequence shown here is derived from an EMBL/GenBank/DDBJ whole genome shotgun (WGS) entry which is preliminary data.</text>
</comment>
<protein>
    <submittedName>
        <fullName evidence="2">PAAR domain-containing protein</fullName>
    </submittedName>
</protein>
<evidence type="ECO:0000313" key="2">
    <source>
        <dbReference type="EMBL" id="MCY1005134.1"/>
    </source>
</evidence>
<dbReference type="Pfam" id="PF05488">
    <property type="entry name" value="PAAR_motif"/>
    <property type="match status" value="1"/>
</dbReference>
<evidence type="ECO:0000256" key="1">
    <source>
        <dbReference type="SAM" id="MobiDB-lite"/>
    </source>
</evidence>
<dbReference type="EMBL" id="JAPNKE010000002">
    <property type="protein sequence ID" value="MCY1005134.1"/>
    <property type="molecule type" value="Genomic_DNA"/>
</dbReference>
<organism evidence="2 3">
    <name type="scientific">Nannocystis pusilla</name>
    <dbReference type="NCBI Taxonomy" id="889268"/>
    <lineage>
        <taxon>Bacteria</taxon>
        <taxon>Pseudomonadati</taxon>
        <taxon>Myxococcota</taxon>
        <taxon>Polyangia</taxon>
        <taxon>Nannocystales</taxon>
        <taxon>Nannocystaceae</taxon>
        <taxon>Nannocystis</taxon>
    </lineage>
</organism>
<dbReference type="InterPro" id="IPR008727">
    <property type="entry name" value="PAAR_motif"/>
</dbReference>
<proteinExistence type="predicted"/>
<sequence>MPPAARITDMHVCPVPTHVGGPVVVGETSVLIGMMPAAREGDKLVCATGPDSVARGEPSVIIGNKPAARLGDPTTHGGTIVVGCPTVIIGSSAQVEALRTDKPFCEECEKKRNTTLILDHRYHDDDPVQEAEYEVELRDGTILKGKLDANGQARIEGVPPERARVRYGPDVRTWERKDQTPNPTFKEDFSDSDADALVDAVTGQGQQR</sequence>
<keyword evidence="3" id="KW-1185">Reference proteome</keyword>
<dbReference type="CDD" id="cd14738">
    <property type="entry name" value="PAAR_2"/>
    <property type="match status" value="1"/>
</dbReference>
<accession>A0A9X3EJ81</accession>
<feature type="region of interest" description="Disordered" evidence="1">
    <location>
        <begin position="167"/>
        <end position="195"/>
    </location>
</feature>
<name>A0A9X3EJ81_9BACT</name>